<name>A0A9D4GVP6_DREPO</name>
<dbReference type="EMBL" id="JAIWYP010000005">
    <property type="protein sequence ID" value="KAH3823838.1"/>
    <property type="molecule type" value="Genomic_DNA"/>
</dbReference>
<sequence length="161" mass="18757">MRTFGSISRASISTPTNRNLFIDLIAREGSAEAQLLPNVTEEDMRRYPEEGVSSLHDRNTTESDRIVERIENWLDHHNESKELLRDWQECDSSDIIKPRRRRSIVQHDTPALKHIETKMVLLQSLGNAGKQRSLRHILSYMKPNVGVTAWLRKTAHHKLYY</sequence>
<evidence type="ECO:0000313" key="1">
    <source>
        <dbReference type="EMBL" id="KAH3823838.1"/>
    </source>
</evidence>
<gene>
    <name evidence="1" type="ORF">DPMN_125661</name>
</gene>
<keyword evidence="2" id="KW-1185">Reference proteome</keyword>
<comment type="caution">
    <text evidence="1">The sequence shown here is derived from an EMBL/GenBank/DDBJ whole genome shotgun (WGS) entry which is preliminary data.</text>
</comment>
<dbReference type="Proteomes" id="UP000828390">
    <property type="component" value="Unassembled WGS sequence"/>
</dbReference>
<organism evidence="1 2">
    <name type="scientific">Dreissena polymorpha</name>
    <name type="common">Zebra mussel</name>
    <name type="synonym">Mytilus polymorpha</name>
    <dbReference type="NCBI Taxonomy" id="45954"/>
    <lineage>
        <taxon>Eukaryota</taxon>
        <taxon>Metazoa</taxon>
        <taxon>Spiralia</taxon>
        <taxon>Lophotrochozoa</taxon>
        <taxon>Mollusca</taxon>
        <taxon>Bivalvia</taxon>
        <taxon>Autobranchia</taxon>
        <taxon>Heteroconchia</taxon>
        <taxon>Euheterodonta</taxon>
        <taxon>Imparidentia</taxon>
        <taxon>Neoheterodontei</taxon>
        <taxon>Myida</taxon>
        <taxon>Dreissenoidea</taxon>
        <taxon>Dreissenidae</taxon>
        <taxon>Dreissena</taxon>
    </lineage>
</organism>
<reference evidence="1" key="1">
    <citation type="journal article" date="2019" name="bioRxiv">
        <title>The Genome of the Zebra Mussel, Dreissena polymorpha: A Resource for Invasive Species Research.</title>
        <authorList>
            <person name="McCartney M.A."/>
            <person name="Auch B."/>
            <person name="Kono T."/>
            <person name="Mallez S."/>
            <person name="Zhang Y."/>
            <person name="Obille A."/>
            <person name="Becker A."/>
            <person name="Abrahante J.E."/>
            <person name="Garbe J."/>
            <person name="Badalamenti J.P."/>
            <person name="Herman A."/>
            <person name="Mangelson H."/>
            <person name="Liachko I."/>
            <person name="Sullivan S."/>
            <person name="Sone E.D."/>
            <person name="Koren S."/>
            <person name="Silverstein K.A.T."/>
            <person name="Beckman K.B."/>
            <person name="Gohl D.M."/>
        </authorList>
    </citation>
    <scope>NUCLEOTIDE SEQUENCE</scope>
    <source>
        <strain evidence="1">Duluth1</strain>
        <tissue evidence="1">Whole animal</tissue>
    </source>
</reference>
<dbReference type="AlphaFoldDB" id="A0A9D4GVP6"/>
<protein>
    <submittedName>
        <fullName evidence="1">Uncharacterized protein</fullName>
    </submittedName>
</protein>
<reference evidence="1" key="2">
    <citation type="submission" date="2020-11" db="EMBL/GenBank/DDBJ databases">
        <authorList>
            <person name="McCartney M.A."/>
            <person name="Auch B."/>
            <person name="Kono T."/>
            <person name="Mallez S."/>
            <person name="Becker A."/>
            <person name="Gohl D.M."/>
            <person name="Silverstein K.A.T."/>
            <person name="Koren S."/>
            <person name="Bechman K.B."/>
            <person name="Herman A."/>
            <person name="Abrahante J.E."/>
            <person name="Garbe J."/>
        </authorList>
    </citation>
    <scope>NUCLEOTIDE SEQUENCE</scope>
    <source>
        <strain evidence="1">Duluth1</strain>
        <tissue evidence="1">Whole animal</tissue>
    </source>
</reference>
<accession>A0A9D4GVP6</accession>
<evidence type="ECO:0000313" key="2">
    <source>
        <dbReference type="Proteomes" id="UP000828390"/>
    </source>
</evidence>
<proteinExistence type="predicted"/>